<evidence type="ECO:0000313" key="11">
    <source>
        <dbReference type="Proteomes" id="UP000789831"/>
    </source>
</evidence>
<accession>A0A9N9AD94</accession>
<keyword evidence="3" id="KW-0805">Transcription regulation</keyword>
<evidence type="ECO:0000313" key="10">
    <source>
        <dbReference type="EMBL" id="CAG8524990.1"/>
    </source>
</evidence>
<dbReference type="OrthoDB" id="295274at2759"/>
<dbReference type="InterPro" id="IPR004827">
    <property type="entry name" value="bZIP"/>
</dbReference>
<keyword evidence="11" id="KW-1185">Reference proteome</keyword>
<dbReference type="PANTHER" id="PTHR47416">
    <property type="entry name" value="BASIC-LEUCINE ZIPPER TRANSCRIPTION FACTOR F-RELATED"/>
    <property type="match status" value="1"/>
</dbReference>
<evidence type="ECO:0000256" key="7">
    <source>
        <dbReference type="SAM" id="Coils"/>
    </source>
</evidence>
<name>A0A9N9AD94_9GLOM</name>
<dbReference type="GO" id="GO:0003677">
    <property type="term" value="F:DNA binding"/>
    <property type="evidence" value="ECO:0007669"/>
    <property type="project" value="UniProtKB-KW"/>
</dbReference>
<dbReference type="PROSITE" id="PS50217">
    <property type="entry name" value="BZIP"/>
    <property type="match status" value="1"/>
</dbReference>
<evidence type="ECO:0000256" key="3">
    <source>
        <dbReference type="ARBA" id="ARBA00023015"/>
    </source>
</evidence>
<dbReference type="Proteomes" id="UP000789831">
    <property type="component" value="Unassembled WGS sequence"/>
</dbReference>
<sequence>MKGSEVPISRLLNEKSPNYPRQIESNNNAPDVIFPRHNFFAREPPHTAVIERYQSQQILENRTNLKTIEEKNAYRLERNRIAAKLSRDRKKVYIEQLEGRTSKLSEENDALRKTITRLSNRLNQMTDENCRLKIFLKDLQAKLGEQNENK</sequence>
<dbReference type="AlphaFoldDB" id="A0A9N9AD94"/>
<organism evidence="10 11">
    <name type="scientific">Ambispora gerdemannii</name>
    <dbReference type="NCBI Taxonomy" id="144530"/>
    <lineage>
        <taxon>Eukaryota</taxon>
        <taxon>Fungi</taxon>
        <taxon>Fungi incertae sedis</taxon>
        <taxon>Mucoromycota</taxon>
        <taxon>Glomeromycotina</taxon>
        <taxon>Glomeromycetes</taxon>
        <taxon>Archaeosporales</taxon>
        <taxon>Ambisporaceae</taxon>
        <taxon>Ambispora</taxon>
    </lineage>
</organism>
<dbReference type="SMART" id="SM00338">
    <property type="entry name" value="BRLZ"/>
    <property type="match status" value="1"/>
</dbReference>
<protein>
    <submittedName>
        <fullName evidence="10">6919_t:CDS:1</fullName>
    </submittedName>
</protein>
<keyword evidence="4" id="KW-0238">DNA-binding</keyword>
<dbReference type="SUPFAM" id="SSF57959">
    <property type="entry name" value="Leucine zipper domain"/>
    <property type="match status" value="1"/>
</dbReference>
<evidence type="ECO:0000256" key="2">
    <source>
        <dbReference type="ARBA" id="ARBA00007163"/>
    </source>
</evidence>
<reference evidence="10" key="1">
    <citation type="submission" date="2021-06" db="EMBL/GenBank/DDBJ databases">
        <authorList>
            <person name="Kallberg Y."/>
            <person name="Tangrot J."/>
            <person name="Rosling A."/>
        </authorList>
    </citation>
    <scope>NUCLEOTIDE SEQUENCE</scope>
    <source>
        <strain evidence="10">MT106</strain>
    </source>
</reference>
<evidence type="ECO:0000256" key="1">
    <source>
        <dbReference type="ARBA" id="ARBA00004123"/>
    </source>
</evidence>
<feature type="coiled-coil region" evidence="7">
    <location>
        <begin position="94"/>
        <end position="128"/>
    </location>
</feature>
<comment type="similarity">
    <text evidence="2">Belongs to the bZIP family.</text>
</comment>
<dbReference type="GO" id="GO:0005634">
    <property type="term" value="C:nucleus"/>
    <property type="evidence" value="ECO:0007669"/>
    <property type="project" value="UniProtKB-SubCell"/>
</dbReference>
<evidence type="ECO:0000256" key="5">
    <source>
        <dbReference type="ARBA" id="ARBA00023163"/>
    </source>
</evidence>
<gene>
    <name evidence="10" type="ORF">AGERDE_LOCUS5431</name>
</gene>
<feature type="domain" description="BZIP" evidence="9">
    <location>
        <begin position="69"/>
        <end position="132"/>
    </location>
</feature>
<keyword evidence="5" id="KW-0804">Transcription</keyword>
<feature type="region of interest" description="Disordered" evidence="8">
    <location>
        <begin position="1"/>
        <end position="28"/>
    </location>
</feature>
<comment type="caution">
    <text evidence="10">The sequence shown here is derived from an EMBL/GenBank/DDBJ whole genome shotgun (WGS) entry which is preliminary data.</text>
</comment>
<dbReference type="GO" id="GO:0003700">
    <property type="term" value="F:DNA-binding transcription factor activity"/>
    <property type="evidence" value="ECO:0007669"/>
    <property type="project" value="InterPro"/>
</dbReference>
<evidence type="ECO:0000259" key="9">
    <source>
        <dbReference type="PROSITE" id="PS50217"/>
    </source>
</evidence>
<keyword evidence="6" id="KW-0539">Nucleus</keyword>
<evidence type="ECO:0000256" key="6">
    <source>
        <dbReference type="ARBA" id="ARBA00023242"/>
    </source>
</evidence>
<dbReference type="Pfam" id="PF00170">
    <property type="entry name" value="bZIP_1"/>
    <property type="match status" value="1"/>
</dbReference>
<dbReference type="PANTHER" id="PTHR47416:SF8">
    <property type="entry name" value="BASIC-LEUCINE ZIPPER TRANSCRIPTION FACTOR E-RELATED"/>
    <property type="match status" value="1"/>
</dbReference>
<proteinExistence type="inferred from homology"/>
<evidence type="ECO:0000256" key="4">
    <source>
        <dbReference type="ARBA" id="ARBA00023125"/>
    </source>
</evidence>
<dbReference type="EMBL" id="CAJVPL010000730">
    <property type="protein sequence ID" value="CAG8524990.1"/>
    <property type="molecule type" value="Genomic_DNA"/>
</dbReference>
<dbReference type="Gene3D" id="1.20.5.170">
    <property type="match status" value="1"/>
</dbReference>
<comment type="subcellular location">
    <subcellularLocation>
        <location evidence="1">Nucleus</location>
    </subcellularLocation>
</comment>
<keyword evidence="7" id="KW-0175">Coiled coil</keyword>
<evidence type="ECO:0000256" key="8">
    <source>
        <dbReference type="SAM" id="MobiDB-lite"/>
    </source>
</evidence>
<dbReference type="InterPro" id="IPR046347">
    <property type="entry name" value="bZIP_sf"/>
</dbReference>